<dbReference type="AlphaFoldDB" id="A0AB35C0U3"/>
<dbReference type="HAMAP" id="MF_00365">
    <property type="entry name" value="RecF"/>
    <property type="match status" value="1"/>
</dbReference>
<evidence type="ECO:0000256" key="10">
    <source>
        <dbReference type="RuleBase" id="RU000578"/>
    </source>
</evidence>
<keyword evidence="4 9" id="KW-0963">Cytoplasm</keyword>
<evidence type="ECO:0000259" key="11">
    <source>
        <dbReference type="Pfam" id="PF02463"/>
    </source>
</evidence>
<dbReference type="GO" id="GO:0000731">
    <property type="term" value="P:DNA synthesis involved in DNA repair"/>
    <property type="evidence" value="ECO:0007669"/>
    <property type="project" value="TreeGrafter"/>
</dbReference>
<dbReference type="GO" id="GO:0006302">
    <property type="term" value="P:double-strand break repair"/>
    <property type="evidence" value="ECO:0007669"/>
    <property type="project" value="TreeGrafter"/>
</dbReference>
<dbReference type="InterPro" id="IPR003395">
    <property type="entry name" value="RecF/RecN/SMC_N"/>
</dbReference>
<keyword evidence="9 10" id="KW-0227">DNA damage</keyword>
<dbReference type="RefSeq" id="WP_213404213.1">
    <property type="nucleotide sequence ID" value="NZ_JAGIBT010000009.1"/>
</dbReference>
<dbReference type="PROSITE" id="PS00617">
    <property type="entry name" value="RECF_1"/>
    <property type="match status" value="1"/>
</dbReference>
<evidence type="ECO:0000256" key="8">
    <source>
        <dbReference type="ARBA" id="ARBA00023125"/>
    </source>
</evidence>
<dbReference type="Pfam" id="PF02463">
    <property type="entry name" value="SMC_N"/>
    <property type="match status" value="1"/>
</dbReference>
<dbReference type="Gene3D" id="3.40.50.300">
    <property type="entry name" value="P-loop containing nucleotide triphosphate hydrolases"/>
    <property type="match status" value="1"/>
</dbReference>
<dbReference type="GO" id="GO:0005524">
    <property type="term" value="F:ATP binding"/>
    <property type="evidence" value="ECO:0007669"/>
    <property type="project" value="UniProtKB-UniRule"/>
</dbReference>
<evidence type="ECO:0000256" key="5">
    <source>
        <dbReference type="ARBA" id="ARBA00022705"/>
    </source>
</evidence>
<keyword evidence="5 9" id="KW-0235">DNA replication</keyword>
<dbReference type="InterPro" id="IPR001238">
    <property type="entry name" value="DNA-binding_RecF"/>
</dbReference>
<dbReference type="PANTHER" id="PTHR32182:SF0">
    <property type="entry name" value="DNA REPLICATION AND REPAIR PROTEIN RECF"/>
    <property type="match status" value="1"/>
</dbReference>
<dbReference type="InterPro" id="IPR027417">
    <property type="entry name" value="P-loop_NTPase"/>
</dbReference>
<keyword evidence="6 9" id="KW-0547">Nucleotide-binding</keyword>
<comment type="function">
    <text evidence="9 10">The RecF protein is involved in DNA metabolism; it is required for DNA replication and normal SOS inducibility. RecF binds preferentially to single-stranded, linear DNA. It also seems to bind ATP.</text>
</comment>
<dbReference type="GO" id="GO:0003697">
    <property type="term" value="F:single-stranded DNA binding"/>
    <property type="evidence" value="ECO:0007669"/>
    <property type="project" value="UniProtKB-UniRule"/>
</dbReference>
<dbReference type="InterPro" id="IPR042174">
    <property type="entry name" value="RecF_2"/>
</dbReference>
<evidence type="ECO:0000256" key="7">
    <source>
        <dbReference type="ARBA" id="ARBA00022840"/>
    </source>
</evidence>
<accession>A0AB35C0U3</accession>
<comment type="similarity">
    <text evidence="2 9 10">Belongs to the RecF family.</text>
</comment>
<evidence type="ECO:0000256" key="2">
    <source>
        <dbReference type="ARBA" id="ARBA00008016"/>
    </source>
</evidence>
<dbReference type="Gene3D" id="1.20.1050.90">
    <property type="entry name" value="RecF/RecN/SMC, N-terminal domain"/>
    <property type="match status" value="1"/>
</dbReference>
<dbReference type="GO" id="GO:0005737">
    <property type="term" value="C:cytoplasm"/>
    <property type="evidence" value="ECO:0007669"/>
    <property type="project" value="UniProtKB-SubCell"/>
</dbReference>
<dbReference type="NCBIfam" id="TIGR00611">
    <property type="entry name" value="recf"/>
    <property type="match status" value="1"/>
</dbReference>
<keyword evidence="9 10" id="KW-0742">SOS response</keyword>
<evidence type="ECO:0000256" key="4">
    <source>
        <dbReference type="ARBA" id="ARBA00022490"/>
    </source>
</evidence>
<dbReference type="EMBL" id="JAGIBU010000008">
    <property type="protein sequence ID" value="MBS7825185.1"/>
    <property type="molecule type" value="Genomic_DNA"/>
</dbReference>
<keyword evidence="9 10" id="KW-0234">DNA repair</keyword>
<evidence type="ECO:0000256" key="1">
    <source>
        <dbReference type="ARBA" id="ARBA00004496"/>
    </source>
</evidence>
<organism evidence="12 13">
    <name type="scientific">Wohlfahrtiimonas chitiniclastica</name>
    <dbReference type="NCBI Taxonomy" id="400946"/>
    <lineage>
        <taxon>Bacteria</taxon>
        <taxon>Pseudomonadati</taxon>
        <taxon>Pseudomonadota</taxon>
        <taxon>Gammaproteobacteria</taxon>
        <taxon>Cardiobacteriales</taxon>
        <taxon>Ignatzschineriaceae</taxon>
        <taxon>Wohlfahrtiimonas</taxon>
    </lineage>
</organism>
<dbReference type="GO" id="GO:0006260">
    <property type="term" value="P:DNA replication"/>
    <property type="evidence" value="ECO:0007669"/>
    <property type="project" value="UniProtKB-UniRule"/>
</dbReference>
<evidence type="ECO:0000256" key="6">
    <source>
        <dbReference type="ARBA" id="ARBA00022741"/>
    </source>
</evidence>
<feature type="binding site" evidence="9">
    <location>
        <begin position="30"/>
        <end position="37"/>
    </location>
    <ligand>
        <name>ATP</name>
        <dbReference type="ChEBI" id="CHEBI:30616"/>
    </ligand>
</feature>
<comment type="caution">
    <text evidence="12">The sequence shown here is derived from an EMBL/GenBank/DDBJ whole genome shotgun (WGS) entry which is preliminary data.</text>
</comment>
<dbReference type="SUPFAM" id="SSF52540">
    <property type="entry name" value="P-loop containing nucleoside triphosphate hydrolases"/>
    <property type="match status" value="1"/>
</dbReference>
<name>A0AB35C0U3_9GAMM</name>
<comment type="subcellular location">
    <subcellularLocation>
        <location evidence="1 9 10">Cytoplasm</location>
    </subcellularLocation>
</comment>
<keyword evidence="8 9" id="KW-0238">DNA-binding</keyword>
<dbReference type="InterPro" id="IPR018078">
    <property type="entry name" value="DNA-binding_RecF_CS"/>
</dbReference>
<dbReference type="Proteomes" id="UP000680020">
    <property type="component" value="Unassembled WGS sequence"/>
</dbReference>
<gene>
    <name evidence="9 12" type="primary">recF</name>
    <name evidence="12" type="ORF">J7561_08215</name>
</gene>
<protein>
    <recommendedName>
        <fullName evidence="3 9">DNA replication and repair protein RecF</fullName>
    </recommendedName>
</protein>
<dbReference type="PANTHER" id="PTHR32182">
    <property type="entry name" value="DNA REPLICATION AND REPAIR PROTEIN RECF"/>
    <property type="match status" value="1"/>
</dbReference>
<dbReference type="GO" id="GO:0009432">
    <property type="term" value="P:SOS response"/>
    <property type="evidence" value="ECO:0007669"/>
    <property type="project" value="UniProtKB-UniRule"/>
</dbReference>
<feature type="domain" description="RecF/RecN/SMC N-terminal" evidence="11">
    <location>
        <begin position="3"/>
        <end position="345"/>
    </location>
</feature>
<evidence type="ECO:0000313" key="12">
    <source>
        <dbReference type="EMBL" id="MBS7825185.1"/>
    </source>
</evidence>
<sequence length="363" mass="41840">MIIQSLTVTGFRNLTAQTLNFHPRCNVFYGDNASGKTSLLEALYYLSHLRSFRQREFSKIIQENHTFFRLVAKCDDHALPHIIGIETQANQHIVRIDAEPIKQRSTLAKMLPCLQLDPETGKLLTDSPKLRRQFMDWGLFHTQADYNQLWQYYERVLKQRNSLIKQRGNPKLLDTYDELLANSGEAMTKARTEWVEALFKTAEPLLSRLVAQPFEWSMEYKKGFSGASLLTDLQTQREKDLIMGHTRSGPHRGDFILKANGHNVGEYLSRGQIKLASIALTLAQAELFQTHHETQNIILLMDDLSAELDKQHREILLEAFLSLNVQLFITCLEPSEFPELRENQKLTDFAKFKISTGFVQKMV</sequence>
<reference evidence="12" key="1">
    <citation type="submission" date="2021-03" db="EMBL/GenBank/DDBJ databases">
        <title>Identification and antibiotic profiling of Wohlfahrtiimonas chitiniclastica, an underestimated human pathogen.</title>
        <authorList>
            <person name="Kopf A."/>
            <person name="Bunk B."/>
            <person name="Coldewey S."/>
            <person name="Gunzer F."/>
            <person name="Riedel T."/>
            <person name="Schroettner P."/>
        </authorList>
    </citation>
    <scope>NUCLEOTIDE SEQUENCE</scope>
    <source>
        <strain evidence="12">DSM 100917</strain>
    </source>
</reference>
<dbReference type="PROSITE" id="PS00618">
    <property type="entry name" value="RECF_2"/>
    <property type="match status" value="1"/>
</dbReference>
<evidence type="ECO:0000256" key="9">
    <source>
        <dbReference type="HAMAP-Rule" id="MF_00365"/>
    </source>
</evidence>
<proteinExistence type="inferred from homology"/>
<keyword evidence="7 9" id="KW-0067">ATP-binding</keyword>
<evidence type="ECO:0000313" key="13">
    <source>
        <dbReference type="Proteomes" id="UP000680020"/>
    </source>
</evidence>
<evidence type="ECO:0000256" key="3">
    <source>
        <dbReference type="ARBA" id="ARBA00020170"/>
    </source>
</evidence>